<keyword evidence="10" id="KW-1185">Reference proteome</keyword>
<evidence type="ECO:0000259" key="8">
    <source>
        <dbReference type="PROSITE" id="PS50157"/>
    </source>
</evidence>
<comment type="caution">
    <text evidence="9">The sequence shown here is derived from an EMBL/GenBank/DDBJ whole genome shotgun (WGS) entry which is preliminary data.</text>
</comment>
<evidence type="ECO:0000256" key="6">
    <source>
        <dbReference type="SAM" id="MobiDB-lite"/>
    </source>
</evidence>
<keyword evidence="4" id="KW-0862">Zinc</keyword>
<dbReference type="InterPro" id="IPR008266">
    <property type="entry name" value="Tyr_kinase_AS"/>
</dbReference>
<feature type="region of interest" description="Disordered" evidence="6">
    <location>
        <begin position="438"/>
        <end position="478"/>
    </location>
</feature>
<accession>A0AAD6WKL2</accession>
<reference evidence="9" key="1">
    <citation type="submission" date="2023-03" db="EMBL/GenBank/DDBJ databases">
        <title>Massive genome expansion in bonnet fungi (Mycena s.s.) driven by repeated elements and novel gene families across ecological guilds.</title>
        <authorList>
            <consortium name="Lawrence Berkeley National Laboratory"/>
            <person name="Harder C.B."/>
            <person name="Miyauchi S."/>
            <person name="Viragh M."/>
            <person name="Kuo A."/>
            <person name="Thoen E."/>
            <person name="Andreopoulos B."/>
            <person name="Lu D."/>
            <person name="Skrede I."/>
            <person name="Drula E."/>
            <person name="Henrissat B."/>
            <person name="Morin E."/>
            <person name="Kohler A."/>
            <person name="Barry K."/>
            <person name="LaButti K."/>
            <person name="Morin E."/>
            <person name="Salamov A."/>
            <person name="Lipzen A."/>
            <person name="Mereny Z."/>
            <person name="Hegedus B."/>
            <person name="Baldrian P."/>
            <person name="Stursova M."/>
            <person name="Weitz H."/>
            <person name="Taylor A."/>
            <person name="Grigoriev I.V."/>
            <person name="Nagy L.G."/>
            <person name="Martin F."/>
            <person name="Kauserud H."/>
        </authorList>
    </citation>
    <scope>NUCLEOTIDE SEQUENCE</scope>
    <source>
        <strain evidence="9">CBHHK200</strain>
    </source>
</reference>
<dbReference type="InterPro" id="IPR001245">
    <property type="entry name" value="Ser-Thr/Tyr_kinase_cat_dom"/>
</dbReference>
<feature type="domain" description="Protein kinase" evidence="7">
    <location>
        <begin position="169"/>
        <end position="435"/>
    </location>
</feature>
<keyword evidence="2" id="KW-0677">Repeat</keyword>
<dbReference type="Pfam" id="PF00096">
    <property type="entry name" value="zf-C2H2"/>
    <property type="match status" value="2"/>
</dbReference>
<dbReference type="GO" id="GO:0008270">
    <property type="term" value="F:zinc ion binding"/>
    <property type="evidence" value="ECO:0007669"/>
    <property type="project" value="UniProtKB-KW"/>
</dbReference>
<evidence type="ECO:0000313" key="10">
    <source>
        <dbReference type="Proteomes" id="UP001218188"/>
    </source>
</evidence>
<dbReference type="GO" id="GO:0000978">
    <property type="term" value="F:RNA polymerase II cis-regulatory region sequence-specific DNA binding"/>
    <property type="evidence" value="ECO:0007669"/>
    <property type="project" value="UniProtKB-ARBA"/>
</dbReference>
<dbReference type="GO" id="GO:0005524">
    <property type="term" value="F:ATP binding"/>
    <property type="evidence" value="ECO:0007669"/>
    <property type="project" value="InterPro"/>
</dbReference>
<dbReference type="EMBL" id="JARJCM010000421">
    <property type="protein sequence ID" value="KAJ7017258.1"/>
    <property type="molecule type" value="Genomic_DNA"/>
</dbReference>
<feature type="domain" description="C2H2-type" evidence="8">
    <location>
        <begin position="735"/>
        <end position="762"/>
    </location>
</feature>
<dbReference type="PANTHER" id="PTHR44329">
    <property type="entry name" value="SERINE/THREONINE-PROTEIN KINASE TNNI3K-RELATED"/>
    <property type="match status" value="1"/>
</dbReference>
<dbReference type="GO" id="GO:0004674">
    <property type="term" value="F:protein serine/threonine kinase activity"/>
    <property type="evidence" value="ECO:0007669"/>
    <property type="project" value="TreeGrafter"/>
</dbReference>
<keyword evidence="3 5" id="KW-0863">Zinc-finger</keyword>
<evidence type="ECO:0000259" key="7">
    <source>
        <dbReference type="PROSITE" id="PS50011"/>
    </source>
</evidence>
<name>A0AAD6WKL2_9AGAR</name>
<dbReference type="InterPro" id="IPR011009">
    <property type="entry name" value="Kinase-like_dom_sf"/>
</dbReference>
<sequence>MRNATAMGPGTELSTSSRFLTYQSLFTFISAITKSRTHSPALSVYHDTVSAADSISAIVNCRSSRKTLLQLATDFGISGDAGLRDALREDDKRLATSIVAILKSDSERAAILRLEGNSIQNFMDVVQDTLDKGLLLENEHNSKARRMILKLSEVCNKLPSSLFISGVTGRDEHALFGGGFGDIYQASYAGRTVAIKRIRTFHRDAAQRHIWLEFYREALVWQGLDHPSVLPLFGIDRETFQGSLCMVSPWMENGTVLKYLNDHGRADVDKLLFEIAQGLQYLHSRNIVHGDLRGANILITNEWSACLTDFGLASFSDATAATHTSRHRAGSLRWMAPELIDPDRFGRQFLRTPATDVFAFGCVCLELYTGQPPFTGLSEAAALLKVIDGRRPEQPCGEPTMSAALWDYVSECWAQESEKRPLSKIVVQRIPLPRMEVAQSLDTEPSRASASSPPLQKPQSPPRLVMPDNGDNSSPNFTPTTINTLETDDLGARMCIVPATPVKSPEPGNNFIGQIGSIESALDDRVPMNEGFRFDPAHGSPYRPAFDRHAAQLSKFSFGPPPGSVGPDSGFLSLLPGTGLPRLKLDARPSHSRMSRSDGISSGLTMYDAAGNSEFQFLSLVEPPPPFRGHIRSASWGGYARNERSGPGGGTSWSAASSQRPSPYPGRNFSSAANFICPVPGCGSTFAGSFNLKAHIRSHNEDKPFLCRWPGCGKGFATNHNCKRHEQLHTNYRPFPCEGCGKQFARMDALNRHLRSKGGAECRRTLEADGQMPDFSSVGGKNGGLIPNDDMGMGGDISAESYHAPDPPAPPQLRMQTIMEDPWANMKGVKL</sequence>
<feature type="region of interest" description="Disordered" evidence="6">
    <location>
        <begin position="771"/>
        <end position="810"/>
    </location>
</feature>
<dbReference type="InterPro" id="IPR013087">
    <property type="entry name" value="Znf_C2H2_type"/>
</dbReference>
<dbReference type="SUPFAM" id="SSF57667">
    <property type="entry name" value="beta-beta-alpha zinc fingers"/>
    <property type="match status" value="1"/>
</dbReference>
<feature type="domain" description="C2H2-type" evidence="8">
    <location>
        <begin position="705"/>
        <end position="734"/>
    </location>
</feature>
<feature type="domain" description="C2H2-type" evidence="8">
    <location>
        <begin position="675"/>
        <end position="704"/>
    </location>
</feature>
<evidence type="ECO:0000256" key="3">
    <source>
        <dbReference type="ARBA" id="ARBA00022771"/>
    </source>
</evidence>
<dbReference type="InterPro" id="IPR000719">
    <property type="entry name" value="Prot_kinase_dom"/>
</dbReference>
<feature type="region of interest" description="Disordered" evidence="6">
    <location>
        <begin position="641"/>
        <end position="664"/>
    </location>
</feature>
<dbReference type="InterPro" id="IPR036236">
    <property type="entry name" value="Znf_C2H2_sf"/>
</dbReference>
<dbReference type="SMART" id="SM00355">
    <property type="entry name" value="ZnF_C2H2"/>
    <property type="match status" value="3"/>
</dbReference>
<dbReference type="Pfam" id="PF07714">
    <property type="entry name" value="PK_Tyr_Ser-Thr"/>
    <property type="match status" value="1"/>
</dbReference>
<dbReference type="PROSITE" id="PS00028">
    <property type="entry name" value="ZINC_FINGER_C2H2_1"/>
    <property type="match status" value="2"/>
</dbReference>
<evidence type="ECO:0000256" key="5">
    <source>
        <dbReference type="PROSITE-ProRule" id="PRU00042"/>
    </source>
</evidence>
<dbReference type="FunFam" id="3.30.160.60:FF:000125">
    <property type="entry name" value="Putative zinc finger protein 143"/>
    <property type="match status" value="1"/>
</dbReference>
<evidence type="ECO:0000256" key="4">
    <source>
        <dbReference type="ARBA" id="ARBA00022833"/>
    </source>
</evidence>
<dbReference type="PROSITE" id="PS50157">
    <property type="entry name" value="ZINC_FINGER_C2H2_2"/>
    <property type="match status" value="3"/>
</dbReference>
<dbReference type="PROSITE" id="PS50011">
    <property type="entry name" value="PROTEIN_KINASE_DOM"/>
    <property type="match status" value="1"/>
</dbReference>
<feature type="compositionally biased region" description="Polar residues" evidence="6">
    <location>
        <begin position="652"/>
        <end position="661"/>
    </location>
</feature>
<dbReference type="FunFam" id="3.30.160.60:FF:000065">
    <property type="entry name" value="B-cell CLL/lymphoma 6, member B"/>
    <property type="match status" value="1"/>
</dbReference>
<gene>
    <name evidence="9" type="ORF">C8F04DRAFT_1017962</name>
</gene>
<protein>
    <submittedName>
        <fullName evidence="9">Kinase-like domain-containing protein</fullName>
    </submittedName>
</protein>
<dbReference type="InterPro" id="IPR051681">
    <property type="entry name" value="Ser/Thr_Kinases-Pseudokinases"/>
</dbReference>
<dbReference type="GO" id="GO:0000981">
    <property type="term" value="F:DNA-binding transcription factor activity, RNA polymerase II-specific"/>
    <property type="evidence" value="ECO:0007669"/>
    <property type="project" value="UniProtKB-ARBA"/>
</dbReference>
<evidence type="ECO:0000256" key="2">
    <source>
        <dbReference type="ARBA" id="ARBA00022737"/>
    </source>
</evidence>
<proteinExistence type="predicted"/>
<organism evidence="9 10">
    <name type="scientific">Mycena alexandri</name>
    <dbReference type="NCBI Taxonomy" id="1745969"/>
    <lineage>
        <taxon>Eukaryota</taxon>
        <taxon>Fungi</taxon>
        <taxon>Dikarya</taxon>
        <taxon>Basidiomycota</taxon>
        <taxon>Agaricomycotina</taxon>
        <taxon>Agaricomycetes</taxon>
        <taxon>Agaricomycetidae</taxon>
        <taxon>Agaricales</taxon>
        <taxon>Marasmiineae</taxon>
        <taxon>Mycenaceae</taxon>
        <taxon>Mycena</taxon>
    </lineage>
</organism>
<dbReference type="AlphaFoldDB" id="A0AAD6WKL2"/>
<dbReference type="PROSITE" id="PS00109">
    <property type="entry name" value="PROTEIN_KINASE_TYR"/>
    <property type="match status" value="1"/>
</dbReference>
<evidence type="ECO:0000313" key="9">
    <source>
        <dbReference type="EMBL" id="KAJ7017258.1"/>
    </source>
</evidence>
<keyword evidence="9" id="KW-0418">Kinase</keyword>
<dbReference type="Gene3D" id="1.10.510.10">
    <property type="entry name" value="Transferase(Phosphotransferase) domain 1"/>
    <property type="match status" value="1"/>
</dbReference>
<dbReference type="SUPFAM" id="SSF56112">
    <property type="entry name" value="Protein kinase-like (PK-like)"/>
    <property type="match status" value="1"/>
</dbReference>
<keyword evidence="1" id="KW-0479">Metal-binding</keyword>
<dbReference type="Proteomes" id="UP001218188">
    <property type="component" value="Unassembled WGS sequence"/>
</dbReference>
<dbReference type="Gene3D" id="3.30.160.60">
    <property type="entry name" value="Classic Zinc Finger"/>
    <property type="match status" value="3"/>
</dbReference>
<keyword evidence="9" id="KW-0808">Transferase</keyword>
<evidence type="ECO:0000256" key="1">
    <source>
        <dbReference type="ARBA" id="ARBA00022723"/>
    </source>
</evidence>